<dbReference type="Proteomes" id="UP001140949">
    <property type="component" value="Unassembled WGS sequence"/>
</dbReference>
<dbReference type="AlphaFoldDB" id="A0AAX6GTY7"/>
<keyword evidence="3" id="KW-1185">Reference proteome</keyword>
<feature type="compositionally biased region" description="Acidic residues" evidence="1">
    <location>
        <begin position="124"/>
        <end position="133"/>
    </location>
</feature>
<accession>A0AAX6GTY7</accession>
<feature type="compositionally biased region" description="Low complexity" evidence="1">
    <location>
        <begin position="9"/>
        <end position="20"/>
    </location>
</feature>
<name>A0AAX6GTY7_IRIPA</name>
<sequence>MCPHPFFSAHTHQTQRAQTTPPSSSNTRARGEGPSARGEVDETPRARGTVQSTVESTSSRRIDELAEEELPVEDHELAAESGPPSSPRACGGGARRGGFVLELRSLFLSSRRKMSSSMRPWSEKEEEEEEEERESGVGGGGKVQRRRWFAVGEEEWVECRANEGERER</sequence>
<gene>
    <name evidence="2" type="ORF">M6B38_348160</name>
</gene>
<evidence type="ECO:0000313" key="2">
    <source>
        <dbReference type="EMBL" id="KAJ6831795.1"/>
    </source>
</evidence>
<feature type="region of interest" description="Disordered" evidence="1">
    <location>
        <begin position="111"/>
        <end position="144"/>
    </location>
</feature>
<protein>
    <submittedName>
        <fullName evidence="2">Protein CHUP1, chloroplastic</fullName>
    </submittedName>
</protein>
<comment type="caution">
    <text evidence="2">The sequence shown here is derived from an EMBL/GenBank/DDBJ whole genome shotgun (WGS) entry which is preliminary data.</text>
</comment>
<evidence type="ECO:0000313" key="3">
    <source>
        <dbReference type="Proteomes" id="UP001140949"/>
    </source>
</evidence>
<reference evidence="2" key="1">
    <citation type="journal article" date="2023" name="GigaByte">
        <title>Genome assembly of the bearded iris, Iris pallida Lam.</title>
        <authorList>
            <person name="Bruccoleri R.E."/>
            <person name="Oakeley E.J."/>
            <person name="Faust A.M.E."/>
            <person name="Altorfer M."/>
            <person name="Dessus-Babus S."/>
            <person name="Burckhardt D."/>
            <person name="Oertli M."/>
            <person name="Naumann U."/>
            <person name="Petersen F."/>
            <person name="Wong J."/>
        </authorList>
    </citation>
    <scope>NUCLEOTIDE SEQUENCE</scope>
    <source>
        <strain evidence="2">GSM-AAB239-AS_SAM_17_03QT</strain>
    </source>
</reference>
<organism evidence="2 3">
    <name type="scientific">Iris pallida</name>
    <name type="common">Sweet iris</name>
    <dbReference type="NCBI Taxonomy" id="29817"/>
    <lineage>
        <taxon>Eukaryota</taxon>
        <taxon>Viridiplantae</taxon>
        <taxon>Streptophyta</taxon>
        <taxon>Embryophyta</taxon>
        <taxon>Tracheophyta</taxon>
        <taxon>Spermatophyta</taxon>
        <taxon>Magnoliopsida</taxon>
        <taxon>Liliopsida</taxon>
        <taxon>Asparagales</taxon>
        <taxon>Iridaceae</taxon>
        <taxon>Iridoideae</taxon>
        <taxon>Irideae</taxon>
        <taxon>Iris</taxon>
    </lineage>
</organism>
<dbReference type="EMBL" id="JANAVB010016515">
    <property type="protein sequence ID" value="KAJ6831795.1"/>
    <property type="molecule type" value="Genomic_DNA"/>
</dbReference>
<evidence type="ECO:0000256" key="1">
    <source>
        <dbReference type="SAM" id="MobiDB-lite"/>
    </source>
</evidence>
<reference evidence="2" key="2">
    <citation type="submission" date="2023-04" db="EMBL/GenBank/DDBJ databases">
        <authorList>
            <person name="Bruccoleri R.E."/>
            <person name="Oakeley E.J."/>
            <person name="Faust A.-M."/>
            <person name="Dessus-Babus S."/>
            <person name="Altorfer M."/>
            <person name="Burckhardt D."/>
            <person name="Oertli M."/>
            <person name="Naumann U."/>
            <person name="Petersen F."/>
            <person name="Wong J."/>
        </authorList>
    </citation>
    <scope>NUCLEOTIDE SEQUENCE</scope>
    <source>
        <strain evidence="2">GSM-AAB239-AS_SAM_17_03QT</strain>
        <tissue evidence="2">Leaf</tissue>
    </source>
</reference>
<proteinExistence type="predicted"/>
<feature type="region of interest" description="Disordered" evidence="1">
    <location>
        <begin position="1"/>
        <end position="93"/>
    </location>
</feature>